<organism evidence="2 3">
    <name type="scientific">Sulfolobus acidocaldarius</name>
    <dbReference type="NCBI Taxonomy" id="2285"/>
    <lineage>
        <taxon>Archaea</taxon>
        <taxon>Thermoproteota</taxon>
        <taxon>Thermoprotei</taxon>
        <taxon>Sulfolobales</taxon>
        <taxon>Sulfolobaceae</taxon>
        <taxon>Sulfolobus</taxon>
    </lineage>
</organism>
<dbReference type="AlphaFoldDB" id="A0A0U2W0R4"/>
<dbReference type="OrthoDB" id="36899at2157"/>
<proteinExistence type="predicted"/>
<evidence type="ECO:0000313" key="2">
    <source>
        <dbReference type="EMBL" id="ALU30676.1"/>
    </source>
</evidence>
<evidence type="ECO:0000313" key="4">
    <source>
        <dbReference type="Proteomes" id="UP000065473"/>
    </source>
</evidence>
<evidence type="ECO:0000313" key="1">
    <source>
        <dbReference type="EMBL" id="ALU29986.1"/>
    </source>
</evidence>
<dbReference type="OMA" id="EMNIGHY"/>
<gene>
    <name evidence="1" type="ORF">ATY89_08610</name>
    <name evidence="2" type="ORF">ATZ20_00020</name>
</gene>
<dbReference type="GeneID" id="14552399"/>
<dbReference type="RefSeq" id="WP_011278703.1">
    <property type="nucleotide sequence ID" value="NZ_BHWZ01000005.1"/>
</dbReference>
<reference evidence="3 4" key="1">
    <citation type="submission" date="2015-12" db="EMBL/GenBank/DDBJ databases">
        <title>A stable core within a dynamic pangenome in Sulfolobus acidocaldarius.</title>
        <authorList>
            <person name="Anderson R."/>
            <person name="Kouris A."/>
            <person name="Seward C."/>
            <person name="Campbell K."/>
            <person name="Whitaker R."/>
        </authorList>
    </citation>
    <scope>NUCLEOTIDE SEQUENCE [LARGE SCALE GENOMIC DNA]</scope>
    <source>
        <strain evidence="1 4">GG12-C01-09</strain>
        <strain evidence="2 3">NG05B_CO5_07</strain>
    </source>
</reference>
<sequence>MKLLKAVLRAYNGYRADVLPSTTIAGGLVYGMVINKDTRSYDIMFTNFYIVKRNGNKVKHYDRLRIRLDRVVNYSMPYLYHKLISKDGPYVDFQGYVISSDLRSVEDLLKKYLVLVGNNYTVFEMVEISEYTARSNELCVHNLPVKDVESLGEYRGYLRRITVQRFNNTNFLGLDRKVYYFDMQDKKVKEVQNDRNVLLCTFRYNESNEFGSFYNKFPGSLDSIEHYTKEYVKAGTGVIAPCDGY</sequence>
<evidence type="ECO:0000313" key="3">
    <source>
        <dbReference type="Proteomes" id="UP000060043"/>
    </source>
</evidence>
<dbReference type="EMBL" id="CP013695">
    <property type="protein sequence ID" value="ALU30676.1"/>
    <property type="molecule type" value="Genomic_DNA"/>
</dbReference>
<name>A0A0U2W0R4_9CREN</name>
<protein>
    <submittedName>
        <fullName evidence="2">Uncharacterized protein</fullName>
    </submittedName>
</protein>
<dbReference type="Proteomes" id="UP000065473">
    <property type="component" value="Chromosome"/>
</dbReference>
<accession>A0A0U2W0R4</accession>
<dbReference type="Proteomes" id="UP000060043">
    <property type="component" value="Chromosome"/>
</dbReference>
<dbReference type="EMBL" id="CP013694">
    <property type="protein sequence ID" value="ALU29986.1"/>
    <property type="molecule type" value="Genomic_DNA"/>
</dbReference>